<keyword evidence="4" id="KW-0808">Transferase</keyword>
<reference evidence="10" key="1">
    <citation type="journal article" date="2020" name="Stud. Mycol.">
        <title>101 Dothideomycetes genomes: a test case for predicting lifestyles and emergence of pathogens.</title>
        <authorList>
            <person name="Haridas S."/>
            <person name="Albert R."/>
            <person name="Binder M."/>
            <person name="Bloem J."/>
            <person name="Labutti K."/>
            <person name="Salamov A."/>
            <person name="Andreopoulos B."/>
            <person name="Baker S."/>
            <person name="Barry K."/>
            <person name="Bills G."/>
            <person name="Bluhm B."/>
            <person name="Cannon C."/>
            <person name="Castanera R."/>
            <person name="Culley D."/>
            <person name="Daum C."/>
            <person name="Ezra D."/>
            <person name="Gonzalez J."/>
            <person name="Henrissat B."/>
            <person name="Kuo A."/>
            <person name="Liang C."/>
            <person name="Lipzen A."/>
            <person name="Lutzoni F."/>
            <person name="Magnuson J."/>
            <person name="Mondo S."/>
            <person name="Nolan M."/>
            <person name="Ohm R."/>
            <person name="Pangilinan J."/>
            <person name="Park H.-J."/>
            <person name="Ramirez L."/>
            <person name="Alfaro M."/>
            <person name="Sun H."/>
            <person name="Tritt A."/>
            <person name="Yoshinaga Y."/>
            <person name="Zwiers L.-H."/>
            <person name="Turgeon B."/>
            <person name="Goodwin S."/>
            <person name="Spatafora J."/>
            <person name="Crous P."/>
            <person name="Grigoriev I."/>
        </authorList>
    </citation>
    <scope>NUCLEOTIDE SEQUENCE</scope>
    <source>
        <strain evidence="10">SCOH1-5</strain>
    </source>
</reference>
<evidence type="ECO:0000256" key="5">
    <source>
        <dbReference type="ARBA" id="ARBA00022692"/>
    </source>
</evidence>
<evidence type="ECO:0000256" key="8">
    <source>
        <dbReference type="SAM" id="Phobius"/>
    </source>
</evidence>
<name>A0A6A6F5A2_9PEZI</name>
<dbReference type="PANTHER" id="PTHR31595:SF57">
    <property type="entry name" value="OS04G0481900 PROTEIN"/>
    <property type="match status" value="1"/>
</dbReference>
<dbReference type="OrthoDB" id="3646338at2759"/>
<feature type="transmembrane region" description="Helical" evidence="8">
    <location>
        <begin position="375"/>
        <end position="393"/>
    </location>
</feature>
<evidence type="ECO:0000256" key="3">
    <source>
        <dbReference type="ARBA" id="ARBA00007282"/>
    </source>
</evidence>
<feature type="domain" description="Wax synthase" evidence="9">
    <location>
        <begin position="262"/>
        <end position="340"/>
    </location>
</feature>
<evidence type="ECO:0000256" key="1">
    <source>
        <dbReference type="ARBA" id="ARBA00004141"/>
    </source>
</evidence>
<gene>
    <name evidence="10" type="ORF">CERZMDRAFT_102206</name>
</gene>
<feature type="transmembrane region" description="Helical" evidence="8">
    <location>
        <begin position="304"/>
        <end position="325"/>
    </location>
</feature>
<proteinExistence type="inferred from homology"/>
<keyword evidence="7 8" id="KW-0472">Membrane</keyword>
<feature type="transmembrane region" description="Helical" evidence="8">
    <location>
        <begin position="77"/>
        <end position="94"/>
    </location>
</feature>
<evidence type="ECO:0000256" key="7">
    <source>
        <dbReference type="ARBA" id="ARBA00023136"/>
    </source>
</evidence>
<dbReference type="GO" id="GO:0016020">
    <property type="term" value="C:membrane"/>
    <property type="evidence" value="ECO:0007669"/>
    <property type="project" value="UniProtKB-SubCell"/>
</dbReference>
<keyword evidence="5 8" id="KW-0812">Transmembrane</keyword>
<protein>
    <recommendedName>
        <fullName evidence="9">Wax synthase domain-containing protein</fullName>
    </recommendedName>
</protein>
<dbReference type="EMBL" id="ML992701">
    <property type="protein sequence ID" value="KAF2207721.1"/>
    <property type="molecule type" value="Genomic_DNA"/>
</dbReference>
<dbReference type="Proteomes" id="UP000799539">
    <property type="component" value="Unassembled WGS sequence"/>
</dbReference>
<organism evidence="10 11">
    <name type="scientific">Cercospora zeae-maydis SCOH1-5</name>
    <dbReference type="NCBI Taxonomy" id="717836"/>
    <lineage>
        <taxon>Eukaryota</taxon>
        <taxon>Fungi</taxon>
        <taxon>Dikarya</taxon>
        <taxon>Ascomycota</taxon>
        <taxon>Pezizomycotina</taxon>
        <taxon>Dothideomycetes</taxon>
        <taxon>Dothideomycetidae</taxon>
        <taxon>Mycosphaerellales</taxon>
        <taxon>Mycosphaerellaceae</taxon>
        <taxon>Cercospora</taxon>
    </lineage>
</organism>
<evidence type="ECO:0000256" key="6">
    <source>
        <dbReference type="ARBA" id="ARBA00022989"/>
    </source>
</evidence>
<dbReference type="InterPro" id="IPR044851">
    <property type="entry name" value="Wax_synthase"/>
</dbReference>
<evidence type="ECO:0000256" key="4">
    <source>
        <dbReference type="ARBA" id="ARBA00022679"/>
    </source>
</evidence>
<evidence type="ECO:0000313" key="11">
    <source>
        <dbReference type="Proteomes" id="UP000799539"/>
    </source>
</evidence>
<dbReference type="AlphaFoldDB" id="A0A6A6F5A2"/>
<comment type="pathway">
    <text evidence="2">Secondary metabolite biosynthesis.</text>
</comment>
<keyword evidence="6 8" id="KW-1133">Transmembrane helix</keyword>
<accession>A0A6A6F5A2</accession>
<feature type="transmembrane region" description="Helical" evidence="8">
    <location>
        <begin position="100"/>
        <end position="121"/>
    </location>
</feature>
<dbReference type="InterPro" id="IPR032805">
    <property type="entry name" value="Wax_synthase_dom"/>
</dbReference>
<dbReference type="PANTHER" id="PTHR31595">
    <property type="entry name" value="LONG-CHAIN-ALCOHOL O-FATTY-ACYLTRANSFERASE 3-RELATED"/>
    <property type="match status" value="1"/>
</dbReference>
<dbReference type="GO" id="GO:0008374">
    <property type="term" value="F:O-acyltransferase activity"/>
    <property type="evidence" value="ECO:0007669"/>
    <property type="project" value="InterPro"/>
</dbReference>
<comment type="similarity">
    <text evidence="3">Belongs to the wax synthase family.</text>
</comment>
<evidence type="ECO:0000259" key="9">
    <source>
        <dbReference type="Pfam" id="PF13813"/>
    </source>
</evidence>
<dbReference type="GO" id="GO:0006629">
    <property type="term" value="P:lipid metabolic process"/>
    <property type="evidence" value="ECO:0007669"/>
    <property type="project" value="InterPro"/>
</dbReference>
<comment type="subcellular location">
    <subcellularLocation>
        <location evidence="1">Membrane</location>
        <topology evidence="1">Multi-pass membrane protein</topology>
    </subcellularLocation>
</comment>
<dbReference type="Pfam" id="PF13813">
    <property type="entry name" value="MBOAT_2"/>
    <property type="match status" value="1"/>
</dbReference>
<sequence length="407" mass="46179">MREGMVTFQSVSVGRILGSIQGRPAMQRVGTTNPLKIQNGMPVLEVAMIFSTSMITLLLPGLFYFLAIRQPANTQRYVLGTLLLLSVAYLFWTMPGVLQVFPMTVPFITGLSIHSASIIFCRGHQVKIPSTGFAEQIKLAVKQLIDIRGTKHGPDAKQFPAGSKRRLHFALRISARMLLLWLLNQVVIHRLPRALLPEGMELDDLAPSKQTLLPQLSRHDLAVRALITINWIWGGYYGLGLPYDICSIICVSILGINESWQWPPLFGSILEATSLHRFWGTFWQKLHVRPFEAFTPRSLHRYKLIRALTVFLISAGCHVFCDIVVYGENTSVTHLRFFLLSFVVCSAEIAVLRLLDKMNGLSHYSWKWDILLRPLGYIWVFVFFLCVTPQWQYPLIVKTLQGMVDQA</sequence>
<evidence type="ECO:0000313" key="10">
    <source>
        <dbReference type="EMBL" id="KAF2207721.1"/>
    </source>
</evidence>
<feature type="transmembrane region" description="Helical" evidence="8">
    <location>
        <begin position="337"/>
        <end position="355"/>
    </location>
</feature>
<feature type="transmembrane region" description="Helical" evidence="8">
    <location>
        <begin position="46"/>
        <end position="65"/>
    </location>
</feature>
<evidence type="ECO:0000256" key="2">
    <source>
        <dbReference type="ARBA" id="ARBA00005179"/>
    </source>
</evidence>
<keyword evidence="11" id="KW-1185">Reference proteome</keyword>